<evidence type="ECO:0008006" key="3">
    <source>
        <dbReference type="Google" id="ProtNLM"/>
    </source>
</evidence>
<accession>A0ABV6S759</accession>
<comment type="caution">
    <text evidence="1">The sequence shown here is derived from an EMBL/GenBank/DDBJ whole genome shotgun (WGS) entry which is preliminary data.</text>
</comment>
<evidence type="ECO:0000313" key="1">
    <source>
        <dbReference type="EMBL" id="MFC0685065.1"/>
    </source>
</evidence>
<reference evidence="1 2" key="1">
    <citation type="submission" date="2024-09" db="EMBL/GenBank/DDBJ databases">
        <authorList>
            <person name="Sun Q."/>
            <person name="Mori K."/>
        </authorList>
    </citation>
    <scope>NUCLEOTIDE SEQUENCE [LARGE SCALE GENOMIC DNA]</scope>
    <source>
        <strain evidence="1 2">CICC 11035S</strain>
    </source>
</reference>
<proteinExistence type="predicted"/>
<keyword evidence="2" id="KW-1185">Reference proteome</keyword>
<organism evidence="1 2">
    <name type="scientific">Novosphingobium clariflavum</name>
    <dbReference type="NCBI Taxonomy" id="2029884"/>
    <lineage>
        <taxon>Bacteria</taxon>
        <taxon>Pseudomonadati</taxon>
        <taxon>Pseudomonadota</taxon>
        <taxon>Alphaproteobacteria</taxon>
        <taxon>Sphingomonadales</taxon>
        <taxon>Sphingomonadaceae</taxon>
        <taxon>Novosphingobium</taxon>
    </lineage>
</organism>
<dbReference type="Proteomes" id="UP001589858">
    <property type="component" value="Unassembled WGS sequence"/>
</dbReference>
<gene>
    <name evidence="1" type="ORF">ACFFF8_10695</name>
</gene>
<dbReference type="SUPFAM" id="SSF51126">
    <property type="entry name" value="Pectin lyase-like"/>
    <property type="match status" value="1"/>
</dbReference>
<protein>
    <recommendedName>
        <fullName evidence="3">Right handed beta helix domain-containing protein</fullName>
    </recommendedName>
</protein>
<dbReference type="EMBL" id="JBHLTM010000038">
    <property type="protein sequence ID" value="MFC0685065.1"/>
    <property type="molecule type" value="Genomic_DNA"/>
</dbReference>
<dbReference type="RefSeq" id="WP_267223420.1">
    <property type="nucleotide sequence ID" value="NZ_JAPCWC010000022.1"/>
</dbReference>
<dbReference type="InterPro" id="IPR011050">
    <property type="entry name" value="Pectin_lyase_fold/virulence"/>
</dbReference>
<name>A0ABV6S759_9SPHN</name>
<dbReference type="InterPro" id="IPR012334">
    <property type="entry name" value="Pectin_lyas_fold"/>
</dbReference>
<evidence type="ECO:0000313" key="2">
    <source>
        <dbReference type="Proteomes" id="UP001589858"/>
    </source>
</evidence>
<sequence length="739" mass="77658">MARISALSRILPQDVTGAELVPVVKGGKTRAAAVADVVAPAAQPFVDAAEAASLAANMARDQITDLVKPENIFVDVALATAEAAVAAGTFFKLVLSAAGTAEVRQRTAGGSDLLYSENTAAALRSADPVKGAALIGLPDGSSVQDAIPRKRYTLKQMGVNYASTADQQTALMNALTIASEDMLNLVAEPHAIYKHGDMLALDGVEFDGQGCNFQALDPTRSRIQLTGARPILRNLRKSSLGVTARTSAYDAIGVLARDATDLLLENIIIDSGGNAGILLDNVQRFESRGTLVMDTRADAFHCTNGTRDGSVYGHTAIRPGDDGFAVVTYGGSELCENIRVYGARIRQGKMRGMTVVGGRDVWFMQPDIDETECAGIYFSSESSYGTFGVRNCGVVGGTIKNAVSRAGISQGAIHCNGRAGSLTTPSGEVLTNTVEDIVLMAPKIRGCGAGIRAGVTFDDYAIGLDALNLDMKDLRVSSSYHPRAFALGGKNIQIRGGRFANIGGQFMTTVGSLAGYLRVRDLTIEGVCADAPEAKNVFLFNDAAPNLDIAEVEGVHMWKRGAAITAPFNYTKLTAAQRRIRGNLLDGAKAAEPPTLVLSGKTYQIDLEGGAYAEGPVGVSASESTVIAADETLAIIFKPSRVIRCTWMATRQSDYSKRADITLSGDLTYSVPTGTAGIDYVAIGNAYYRLTVVSGALNALNAANVAQQAITYDSDTGKVTITFTPIGALNARIQIVGVG</sequence>
<dbReference type="Gene3D" id="2.160.20.10">
    <property type="entry name" value="Single-stranded right-handed beta-helix, Pectin lyase-like"/>
    <property type="match status" value="1"/>
</dbReference>